<comment type="caution">
    <text evidence="1">The sequence shown here is derived from an EMBL/GenBank/DDBJ whole genome shotgun (WGS) entry which is preliminary data.</text>
</comment>
<evidence type="ECO:0000313" key="1">
    <source>
        <dbReference type="EMBL" id="PWE14428.1"/>
    </source>
</evidence>
<evidence type="ECO:0000313" key="2">
    <source>
        <dbReference type="Proteomes" id="UP000245216"/>
    </source>
</evidence>
<organism evidence="1 2">
    <name type="scientific">Alcaligenes faecalis</name>
    <dbReference type="NCBI Taxonomy" id="511"/>
    <lineage>
        <taxon>Bacteria</taxon>
        <taxon>Pseudomonadati</taxon>
        <taxon>Pseudomonadota</taxon>
        <taxon>Betaproteobacteria</taxon>
        <taxon>Burkholderiales</taxon>
        <taxon>Alcaligenaceae</taxon>
        <taxon>Alcaligenes</taxon>
    </lineage>
</organism>
<sequence>MNDEMNPVPQGGGTNQLVSLRNLTLINYALYILSMFGGITALVAIIINYIKRDEVRGTYLESHFDWQIRTFWWGFVGVALSFLLMAILVGFVTIVIVGVWILYRLIKGLLALNDGKAIA</sequence>
<dbReference type="KEGG" id="afa:UZ73_05740"/>
<dbReference type="OrthoDB" id="5405464at2"/>
<reference evidence="1 2" key="1">
    <citation type="submission" date="2018-05" db="EMBL/GenBank/DDBJ databases">
        <title>Genome Sequence of an Efficient Indole-Degrading Bacterium, Alcaligenes sp.YBY.</title>
        <authorList>
            <person name="Yang B."/>
        </authorList>
    </citation>
    <scope>NUCLEOTIDE SEQUENCE [LARGE SCALE GENOMIC DNA]</scope>
    <source>
        <strain evidence="1 2">YBY</strain>
    </source>
</reference>
<accession>A0A0M7C741</accession>
<proteinExistence type="predicted"/>
<dbReference type="GeneID" id="29370637"/>
<name>A0A0M7C741_ALCFA</name>
<dbReference type="EMBL" id="QEXO01000002">
    <property type="protein sequence ID" value="PWE14428.1"/>
    <property type="molecule type" value="Genomic_DNA"/>
</dbReference>
<dbReference type="RefSeq" id="WP_042483981.1">
    <property type="nucleotide sequence ID" value="NZ_CAXOJJ010000042.1"/>
</dbReference>
<accession>A0A0S2JP56</accession>
<dbReference type="AlphaFoldDB" id="A0A0M7C741"/>
<reference evidence="1 2" key="2">
    <citation type="submission" date="2018-05" db="EMBL/GenBank/DDBJ databases">
        <authorList>
            <person name="Lanie J.A."/>
            <person name="Ng W.-L."/>
            <person name="Kazmierczak K.M."/>
            <person name="Andrzejewski T.M."/>
            <person name="Davidsen T.M."/>
            <person name="Wayne K.J."/>
            <person name="Tettelin H."/>
            <person name="Glass J.I."/>
            <person name="Rusch D."/>
            <person name="Podicherti R."/>
            <person name="Tsui H.-C.T."/>
            <person name="Winkler M.E."/>
        </authorList>
    </citation>
    <scope>NUCLEOTIDE SEQUENCE [LARGE SCALE GENOMIC DNA]</scope>
    <source>
        <strain evidence="1 2">YBY</strain>
    </source>
</reference>
<gene>
    <name evidence="1" type="ORF">DF183_06785</name>
</gene>
<dbReference type="Proteomes" id="UP000245216">
    <property type="component" value="Unassembled WGS sequence"/>
</dbReference>
<protein>
    <submittedName>
        <fullName evidence="1">Uncharacterized protein</fullName>
    </submittedName>
</protein>